<evidence type="ECO:0000256" key="3">
    <source>
        <dbReference type="ARBA" id="ARBA00022771"/>
    </source>
</evidence>
<keyword evidence="5" id="KW-0391">Immunity</keyword>
<keyword evidence="1" id="KW-0399">Innate immunity</keyword>
<dbReference type="SMART" id="SM00184">
    <property type="entry name" value="RING"/>
    <property type="match status" value="1"/>
</dbReference>
<dbReference type="InterPro" id="IPR001841">
    <property type="entry name" value="Znf_RING"/>
</dbReference>
<comment type="caution">
    <text evidence="11">The sequence shown here is derived from an EMBL/GenBank/DDBJ whole genome shotgun (WGS) entry which is preliminary data.</text>
</comment>
<dbReference type="AlphaFoldDB" id="A0AAE0QU05"/>
<name>A0AAE0QU05_9TELE</name>
<sequence length="572" mass="65443">MHSGETKPTSGSIFSLSLCLKKEDQFSCSVCLDILKEPVTIPCGHSYCMRCINNFWSGLDQNSVYSCPQCRETFSSRPALKKNTLLAEVMEKMKNASDQASTSNQINLTCVKLECDFCIGNKNKADKFCLQCLAAFCELHLQPHYESPAFAKHKLVPASAQMKKNICSHHGKLLDIYCCDDQQCICYLCMVESHNKHNTLSVESVRIKNQNSLERTKIKCQQMIDQREEGLTEINRVKMSFMCFAQAAEEDSERIFTELIDSMKRRCSEVRELIRAQTKAELSRAEDLRQHLDRELKELSARMAEIEQLLATNDHVDFIRFILQKCNSVSALPTFKALPSTTCQLDESSKNISMAVLKEHLDDVCQQEVARIAREVMNIHAMEPSEPKTRKDLLRYFCDLHLDPNTVHRNLYLSEGDKKVTRVLEAYPYPDHPERFDGFPYVLCKEDLYGCCYWEADCRGNDWSIAMSYKGIMRKGDHEECRFGYNALSWRLTVNQVRCSVRHNKIAMRARQADSTIIGVYLDHCAGTLSFYSVSDQMILLSKVQTTFTEPVYAGFRPGPGSVIRILQVNKE</sequence>
<dbReference type="Pfam" id="PF13765">
    <property type="entry name" value="PRY"/>
    <property type="match status" value="1"/>
</dbReference>
<dbReference type="PROSITE" id="PS50089">
    <property type="entry name" value="ZF_RING_2"/>
    <property type="match status" value="1"/>
</dbReference>
<dbReference type="SUPFAM" id="SSF57845">
    <property type="entry name" value="B-box zinc-binding domain"/>
    <property type="match status" value="1"/>
</dbReference>
<feature type="domain" description="RING-type" evidence="8">
    <location>
        <begin position="28"/>
        <end position="71"/>
    </location>
</feature>
<feature type="coiled-coil region" evidence="7">
    <location>
        <begin position="275"/>
        <end position="309"/>
    </location>
</feature>
<dbReference type="InterPro" id="IPR017907">
    <property type="entry name" value="Znf_RING_CS"/>
</dbReference>
<feature type="domain" description="B30.2/SPRY" evidence="10">
    <location>
        <begin position="380"/>
        <end position="572"/>
    </location>
</feature>
<dbReference type="Gene3D" id="3.30.40.10">
    <property type="entry name" value="Zinc/RING finger domain, C3HC4 (zinc finger)"/>
    <property type="match status" value="1"/>
</dbReference>
<dbReference type="GO" id="GO:0005737">
    <property type="term" value="C:cytoplasm"/>
    <property type="evidence" value="ECO:0007669"/>
    <property type="project" value="UniProtKB-ARBA"/>
</dbReference>
<dbReference type="Gene3D" id="3.30.160.60">
    <property type="entry name" value="Classic Zinc Finger"/>
    <property type="match status" value="1"/>
</dbReference>
<dbReference type="Pfam" id="PF25600">
    <property type="entry name" value="TRIM_CC"/>
    <property type="match status" value="1"/>
</dbReference>
<dbReference type="CDD" id="cd16040">
    <property type="entry name" value="SPRY_PRY_SNTX"/>
    <property type="match status" value="1"/>
</dbReference>
<dbReference type="Pfam" id="PF00622">
    <property type="entry name" value="SPRY"/>
    <property type="match status" value="1"/>
</dbReference>
<dbReference type="PROSITE" id="PS50188">
    <property type="entry name" value="B302_SPRY"/>
    <property type="match status" value="1"/>
</dbReference>
<keyword evidence="4" id="KW-0862">Zinc</keyword>
<dbReference type="Proteomes" id="UP001274896">
    <property type="component" value="Unassembled WGS sequence"/>
</dbReference>
<dbReference type="InterPro" id="IPR051051">
    <property type="entry name" value="E3_ubiq-ligase_TRIM/RNF"/>
</dbReference>
<dbReference type="SUPFAM" id="SSF57850">
    <property type="entry name" value="RING/U-box"/>
    <property type="match status" value="1"/>
</dbReference>
<dbReference type="Pfam" id="PF15227">
    <property type="entry name" value="zf-C3HC4_4"/>
    <property type="match status" value="1"/>
</dbReference>
<dbReference type="CDD" id="cd19769">
    <property type="entry name" value="Bbox2_TRIM16-like"/>
    <property type="match status" value="1"/>
</dbReference>
<accession>A0AAE0QU05</accession>
<dbReference type="PANTHER" id="PTHR25465:SF5">
    <property type="entry name" value="E3 UBIQUITIN_ISG15 LIGASE TRIM25-RELATED"/>
    <property type="match status" value="1"/>
</dbReference>
<dbReference type="InterPro" id="IPR013320">
    <property type="entry name" value="ConA-like_dom_sf"/>
</dbReference>
<dbReference type="InterPro" id="IPR058030">
    <property type="entry name" value="TRIM8/14/16/25/29/45/65_CC"/>
</dbReference>
<evidence type="ECO:0000256" key="4">
    <source>
        <dbReference type="ARBA" id="ARBA00022833"/>
    </source>
</evidence>
<dbReference type="Gene3D" id="4.10.830.40">
    <property type="match status" value="1"/>
</dbReference>
<dbReference type="PANTHER" id="PTHR25465">
    <property type="entry name" value="B-BOX DOMAIN CONTAINING"/>
    <property type="match status" value="1"/>
</dbReference>
<evidence type="ECO:0000313" key="12">
    <source>
        <dbReference type="Proteomes" id="UP001274896"/>
    </source>
</evidence>
<evidence type="ECO:0000256" key="2">
    <source>
        <dbReference type="ARBA" id="ARBA00022723"/>
    </source>
</evidence>
<dbReference type="Gene3D" id="2.60.120.920">
    <property type="match status" value="1"/>
</dbReference>
<organism evidence="11 12">
    <name type="scientific">Hemibagrus guttatus</name>
    <dbReference type="NCBI Taxonomy" id="175788"/>
    <lineage>
        <taxon>Eukaryota</taxon>
        <taxon>Metazoa</taxon>
        <taxon>Chordata</taxon>
        <taxon>Craniata</taxon>
        <taxon>Vertebrata</taxon>
        <taxon>Euteleostomi</taxon>
        <taxon>Actinopterygii</taxon>
        <taxon>Neopterygii</taxon>
        <taxon>Teleostei</taxon>
        <taxon>Ostariophysi</taxon>
        <taxon>Siluriformes</taxon>
        <taxon>Bagridae</taxon>
        <taxon>Hemibagrus</taxon>
    </lineage>
</organism>
<dbReference type="Pfam" id="PF00643">
    <property type="entry name" value="zf-B_box"/>
    <property type="match status" value="1"/>
</dbReference>
<evidence type="ECO:0000259" key="9">
    <source>
        <dbReference type="PROSITE" id="PS50119"/>
    </source>
</evidence>
<dbReference type="SUPFAM" id="SSF49899">
    <property type="entry name" value="Concanavalin A-like lectins/glucanases"/>
    <property type="match status" value="1"/>
</dbReference>
<dbReference type="InterPro" id="IPR001870">
    <property type="entry name" value="B30.2/SPRY"/>
</dbReference>
<keyword evidence="2" id="KW-0479">Metal-binding</keyword>
<keyword evidence="12" id="KW-1185">Reference proteome</keyword>
<dbReference type="PRINTS" id="PR01407">
    <property type="entry name" value="BUTYPHLNCDUF"/>
</dbReference>
<evidence type="ECO:0000256" key="5">
    <source>
        <dbReference type="ARBA" id="ARBA00022859"/>
    </source>
</evidence>
<dbReference type="InterPro" id="IPR013083">
    <property type="entry name" value="Znf_RING/FYVE/PHD"/>
</dbReference>
<dbReference type="GO" id="GO:0008270">
    <property type="term" value="F:zinc ion binding"/>
    <property type="evidence" value="ECO:0007669"/>
    <property type="project" value="UniProtKB-KW"/>
</dbReference>
<evidence type="ECO:0000256" key="7">
    <source>
        <dbReference type="SAM" id="Coils"/>
    </source>
</evidence>
<dbReference type="InterPro" id="IPR000315">
    <property type="entry name" value="Znf_B-box"/>
</dbReference>
<evidence type="ECO:0000256" key="1">
    <source>
        <dbReference type="ARBA" id="ARBA00022588"/>
    </source>
</evidence>
<evidence type="ECO:0000313" key="11">
    <source>
        <dbReference type="EMBL" id="KAK3531472.1"/>
    </source>
</evidence>
<keyword evidence="7" id="KW-0175">Coiled coil</keyword>
<dbReference type="EMBL" id="JAUCMX010000011">
    <property type="protein sequence ID" value="KAK3531472.1"/>
    <property type="molecule type" value="Genomic_DNA"/>
</dbReference>
<keyword evidence="3 6" id="KW-0863">Zinc-finger</keyword>
<evidence type="ECO:0000256" key="6">
    <source>
        <dbReference type="PROSITE-ProRule" id="PRU00024"/>
    </source>
</evidence>
<reference evidence="11" key="1">
    <citation type="submission" date="2023-06" db="EMBL/GenBank/DDBJ databases">
        <title>Male Hemibagrus guttatus genome.</title>
        <authorList>
            <person name="Bian C."/>
        </authorList>
    </citation>
    <scope>NUCLEOTIDE SEQUENCE</scope>
    <source>
        <strain evidence="11">Male_cb2023</strain>
        <tissue evidence="11">Muscle</tissue>
    </source>
</reference>
<feature type="domain" description="B box-type" evidence="9">
    <location>
        <begin position="162"/>
        <end position="202"/>
    </location>
</feature>
<proteinExistence type="predicted"/>
<dbReference type="PROSITE" id="PS50119">
    <property type="entry name" value="ZF_BBOX"/>
    <property type="match status" value="1"/>
</dbReference>
<evidence type="ECO:0000259" key="8">
    <source>
        <dbReference type="PROSITE" id="PS50089"/>
    </source>
</evidence>
<protein>
    <submittedName>
        <fullName evidence="11">Uncharacterized protein</fullName>
    </submittedName>
</protein>
<gene>
    <name evidence="11" type="ORF">QTP70_022101</name>
</gene>
<dbReference type="SMART" id="SM00589">
    <property type="entry name" value="PRY"/>
    <property type="match status" value="1"/>
</dbReference>
<dbReference type="PROSITE" id="PS00518">
    <property type="entry name" value="ZF_RING_1"/>
    <property type="match status" value="1"/>
</dbReference>
<dbReference type="InterPro" id="IPR003879">
    <property type="entry name" value="Butyrophylin_SPRY"/>
</dbReference>
<evidence type="ECO:0000259" key="10">
    <source>
        <dbReference type="PROSITE" id="PS50188"/>
    </source>
</evidence>
<dbReference type="InterPro" id="IPR006574">
    <property type="entry name" value="PRY"/>
</dbReference>
<dbReference type="SMART" id="SM00336">
    <property type="entry name" value="BBOX"/>
    <property type="match status" value="1"/>
</dbReference>
<dbReference type="InterPro" id="IPR043136">
    <property type="entry name" value="B30.2/SPRY_sf"/>
</dbReference>
<dbReference type="SMART" id="SM00449">
    <property type="entry name" value="SPRY"/>
    <property type="match status" value="1"/>
</dbReference>
<dbReference type="GO" id="GO:0045087">
    <property type="term" value="P:innate immune response"/>
    <property type="evidence" value="ECO:0007669"/>
    <property type="project" value="UniProtKB-KW"/>
</dbReference>
<dbReference type="InterPro" id="IPR003877">
    <property type="entry name" value="SPRY_dom"/>
</dbReference>